<protein>
    <recommendedName>
        <fullName evidence="1">ATPase AAA-type core domain-containing protein</fullName>
    </recommendedName>
</protein>
<dbReference type="GO" id="GO:0005524">
    <property type="term" value="F:ATP binding"/>
    <property type="evidence" value="ECO:0007669"/>
    <property type="project" value="InterPro"/>
</dbReference>
<dbReference type="OrthoDB" id="10251412at2759"/>
<dbReference type="Gene3D" id="3.40.50.300">
    <property type="entry name" value="P-loop containing nucleotide triphosphate hydrolases"/>
    <property type="match status" value="1"/>
</dbReference>
<dbReference type="Pfam" id="PF00004">
    <property type="entry name" value="AAA"/>
    <property type="match status" value="1"/>
</dbReference>
<dbReference type="PANTHER" id="PTHR23070">
    <property type="entry name" value="BCS1 AAA-TYPE ATPASE"/>
    <property type="match status" value="1"/>
</dbReference>
<keyword evidence="3" id="KW-1185">Reference proteome</keyword>
<dbReference type="EMBL" id="KV744820">
    <property type="protein sequence ID" value="OCK85366.1"/>
    <property type="molecule type" value="Genomic_DNA"/>
</dbReference>
<feature type="domain" description="ATPase AAA-type core" evidence="1">
    <location>
        <begin position="6"/>
        <end position="48"/>
    </location>
</feature>
<proteinExistence type="predicted"/>
<dbReference type="InterPro" id="IPR003959">
    <property type="entry name" value="ATPase_AAA_core"/>
</dbReference>
<dbReference type="GO" id="GO:0016887">
    <property type="term" value="F:ATP hydrolysis activity"/>
    <property type="evidence" value="ECO:0007669"/>
    <property type="project" value="InterPro"/>
</dbReference>
<evidence type="ECO:0000313" key="2">
    <source>
        <dbReference type="EMBL" id="OCK85366.1"/>
    </source>
</evidence>
<gene>
    <name evidence="2" type="ORF">K432DRAFT_287008</name>
</gene>
<organism evidence="2 3">
    <name type="scientific">Lepidopterella palustris CBS 459.81</name>
    <dbReference type="NCBI Taxonomy" id="1314670"/>
    <lineage>
        <taxon>Eukaryota</taxon>
        <taxon>Fungi</taxon>
        <taxon>Dikarya</taxon>
        <taxon>Ascomycota</taxon>
        <taxon>Pezizomycotina</taxon>
        <taxon>Dothideomycetes</taxon>
        <taxon>Pleosporomycetidae</taxon>
        <taxon>Mytilinidiales</taxon>
        <taxon>Argynnaceae</taxon>
        <taxon>Lepidopterella</taxon>
    </lineage>
</organism>
<dbReference type="AlphaFoldDB" id="A0A8E2EJU9"/>
<dbReference type="SUPFAM" id="SSF52540">
    <property type="entry name" value="P-loop containing nucleoside triphosphate hydrolases"/>
    <property type="match status" value="1"/>
</dbReference>
<dbReference type="InterPro" id="IPR050747">
    <property type="entry name" value="Mitochondrial_chaperone_BCS1"/>
</dbReference>
<evidence type="ECO:0000259" key="1">
    <source>
        <dbReference type="Pfam" id="PF00004"/>
    </source>
</evidence>
<dbReference type="Proteomes" id="UP000250266">
    <property type="component" value="Unassembled WGS sequence"/>
</dbReference>
<name>A0A8E2EJU9_9PEZI</name>
<sequence length="62" mass="6559">SGINLSGLLNVIDGNSAGEDRVLIMTTNNPESLDKALICPGQINTQVFSRLVSQKAASNIFL</sequence>
<evidence type="ECO:0000313" key="3">
    <source>
        <dbReference type="Proteomes" id="UP000250266"/>
    </source>
</evidence>
<accession>A0A8E2EJU9</accession>
<feature type="non-terminal residue" evidence="2">
    <location>
        <position position="1"/>
    </location>
</feature>
<dbReference type="InterPro" id="IPR027417">
    <property type="entry name" value="P-loop_NTPase"/>
</dbReference>
<reference evidence="2 3" key="1">
    <citation type="journal article" date="2016" name="Nat. Commun.">
        <title>Ectomycorrhizal ecology is imprinted in the genome of the dominant symbiotic fungus Cenococcum geophilum.</title>
        <authorList>
            <consortium name="DOE Joint Genome Institute"/>
            <person name="Peter M."/>
            <person name="Kohler A."/>
            <person name="Ohm R.A."/>
            <person name="Kuo A."/>
            <person name="Krutzmann J."/>
            <person name="Morin E."/>
            <person name="Arend M."/>
            <person name="Barry K.W."/>
            <person name="Binder M."/>
            <person name="Choi C."/>
            <person name="Clum A."/>
            <person name="Copeland A."/>
            <person name="Grisel N."/>
            <person name="Haridas S."/>
            <person name="Kipfer T."/>
            <person name="LaButti K."/>
            <person name="Lindquist E."/>
            <person name="Lipzen A."/>
            <person name="Maire R."/>
            <person name="Meier B."/>
            <person name="Mihaltcheva S."/>
            <person name="Molinier V."/>
            <person name="Murat C."/>
            <person name="Poggeler S."/>
            <person name="Quandt C.A."/>
            <person name="Sperisen C."/>
            <person name="Tritt A."/>
            <person name="Tisserant E."/>
            <person name="Crous P.W."/>
            <person name="Henrissat B."/>
            <person name="Nehls U."/>
            <person name="Egli S."/>
            <person name="Spatafora J.W."/>
            <person name="Grigoriev I.V."/>
            <person name="Martin F.M."/>
        </authorList>
    </citation>
    <scope>NUCLEOTIDE SEQUENCE [LARGE SCALE GENOMIC DNA]</scope>
    <source>
        <strain evidence="2 3">CBS 459.81</strain>
    </source>
</reference>